<comment type="function">
    <text evidence="11">Inhibits factor X (X(a)) directly and, in a Xa-dependent way, inhibits VIIa/tissue factor activity, presumably by forming a quaternary Xa/LACI/VIIa/TF complex. It possesses an antithrombotic action and also the ability to associate with lipoproteins in plasma.</text>
</comment>
<organism evidence="16 17">
    <name type="scientific">Molossus molossus</name>
    <name type="common">Pallas' mastiff bat</name>
    <name type="synonym">Vespertilio molossus</name>
    <dbReference type="NCBI Taxonomy" id="27622"/>
    <lineage>
        <taxon>Eukaryota</taxon>
        <taxon>Metazoa</taxon>
        <taxon>Chordata</taxon>
        <taxon>Craniata</taxon>
        <taxon>Vertebrata</taxon>
        <taxon>Euteleostomi</taxon>
        <taxon>Mammalia</taxon>
        <taxon>Eutheria</taxon>
        <taxon>Laurasiatheria</taxon>
        <taxon>Chiroptera</taxon>
        <taxon>Yangochiroptera</taxon>
        <taxon>Molossidae</taxon>
        <taxon>Molossus</taxon>
    </lineage>
</organism>
<dbReference type="Proteomes" id="UP000550707">
    <property type="component" value="Unassembled WGS sequence"/>
</dbReference>
<evidence type="ECO:0000256" key="2">
    <source>
        <dbReference type="ARBA" id="ARBA00022525"/>
    </source>
</evidence>
<feature type="chain" id="PRO_5029998990" description="Tissue factor pathway inhibitor" evidence="13">
    <location>
        <begin position="25"/>
        <end position="256"/>
    </location>
</feature>
<evidence type="ECO:0000256" key="1">
    <source>
        <dbReference type="ARBA" id="ARBA00004613"/>
    </source>
</evidence>
<keyword evidence="8 13" id="KW-0094">Blood coagulation</keyword>
<keyword evidence="10" id="KW-0325">Glycoprotein</keyword>
<keyword evidence="5 13" id="KW-0732">Signal</keyword>
<evidence type="ECO:0000313" key="16">
    <source>
        <dbReference type="EMBL" id="KAF6451277.1"/>
    </source>
</evidence>
<evidence type="ECO:0000259" key="15">
    <source>
        <dbReference type="PROSITE" id="PS50279"/>
    </source>
</evidence>
<dbReference type="PIRSF" id="PIRSF001620">
    <property type="entry name" value="TFPI"/>
    <property type="match status" value="1"/>
</dbReference>
<dbReference type="InterPro" id="IPR036880">
    <property type="entry name" value="Kunitz_BPTI_sf"/>
</dbReference>
<dbReference type="FunFam" id="4.10.410.10:FF:000004">
    <property type="entry name" value="Tissue factor pathway inhibitor"/>
    <property type="match status" value="1"/>
</dbReference>
<dbReference type="InParanoid" id="A0A7J8FU77"/>
<dbReference type="AlphaFoldDB" id="A0A7J8FU77"/>
<feature type="site" description="Reactive bond" evidence="14">
    <location>
        <begin position="116"/>
        <end position="117"/>
    </location>
</feature>
<keyword evidence="7 13" id="KW-0722">Serine protease inhibitor</keyword>
<dbReference type="PANTHER" id="PTHR10083:SF374">
    <property type="entry name" value="BPTI_KUNITZ INHIBITOR DOMAIN-CONTAINING PROTEIN"/>
    <property type="match status" value="1"/>
</dbReference>
<protein>
    <recommendedName>
        <fullName evidence="12 13">Tissue factor pathway inhibitor</fullName>
    </recommendedName>
</protein>
<evidence type="ECO:0000256" key="5">
    <source>
        <dbReference type="ARBA" id="ARBA00022729"/>
    </source>
</evidence>
<dbReference type="Gene3D" id="4.10.410.10">
    <property type="entry name" value="Pancreatic trypsin inhibitor Kunitz domain"/>
    <property type="match status" value="3"/>
</dbReference>
<feature type="site" description="Reactive bond" evidence="14">
    <location>
        <begin position="178"/>
        <end position="179"/>
    </location>
</feature>
<reference evidence="16 17" key="1">
    <citation type="journal article" date="2020" name="Nature">
        <title>Six reference-quality genomes reveal evolution of bat adaptations.</title>
        <authorList>
            <person name="Jebb D."/>
            <person name="Huang Z."/>
            <person name="Pippel M."/>
            <person name="Hughes G.M."/>
            <person name="Lavrichenko K."/>
            <person name="Devanna P."/>
            <person name="Winkler S."/>
            <person name="Jermiin L.S."/>
            <person name="Skirmuntt E.C."/>
            <person name="Katzourakis A."/>
            <person name="Burkitt-Gray L."/>
            <person name="Ray D.A."/>
            <person name="Sullivan K.A.M."/>
            <person name="Roscito J.G."/>
            <person name="Kirilenko B.M."/>
            <person name="Davalos L.M."/>
            <person name="Corthals A.P."/>
            <person name="Power M.L."/>
            <person name="Jones G."/>
            <person name="Ransome R.D."/>
            <person name="Dechmann D.K.N."/>
            <person name="Locatelli A.G."/>
            <person name="Puechmaille S.J."/>
            <person name="Fedrigo O."/>
            <person name="Jarvis E.D."/>
            <person name="Hiller M."/>
            <person name="Vernes S.C."/>
            <person name="Myers E.W."/>
            <person name="Teeling E.C."/>
        </authorList>
    </citation>
    <scope>NUCLEOTIDE SEQUENCE [LARGE SCALE GENOMIC DNA]</scope>
    <source>
        <strain evidence="16">MMolMol1</strain>
        <tissue evidence="16">Muscle</tissue>
    </source>
</reference>
<evidence type="ECO:0000256" key="10">
    <source>
        <dbReference type="ARBA" id="ARBA00023180"/>
    </source>
</evidence>
<dbReference type="PRINTS" id="PR00759">
    <property type="entry name" value="BASICPTASE"/>
</dbReference>
<feature type="signal peptide" evidence="13">
    <location>
        <begin position="1"/>
        <end position="24"/>
    </location>
</feature>
<feature type="domain" description="BPTI/Kunitz inhibitor" evidence="15">
    <location>
        <begin position="106"/>
        <end position="156"/>
    </location>
</feature>
<feature type="site" description="Reactive bond" evidence="14">
    <location>
        <begin position="58"/>
        <end position="59"/>
    </location>
</feature>
<dbReference type="PANTHER" id="PTHR10083">
    <property type="entry name" value="KUNITZ-TYPE PROTEASE INHIBITOR-RELATED"/>
    <property type="match status" value="1"/>
</dbReference>
<keyword evidence="17" id="KW-1185">Reference proteome</keyword>
<dbReference type="FunFam" id="4.10.410.10:FF:000012">
    <property type="entry name" value="Tissue factor pathway inhibitor"/>
    <property type="match status" value="1"/>
</dbReference>
<comment type="caution">
    <text evidence="16">The sequence shown here is derived from an EMBL/GenBank/DDBJ whole genome shotgun (WGS) entry which is preliminary data.</text>
</comment>
<evidence type="ECO:0000256" key="6">
    <source>
        <dbReference type="ARBA" id="ARBA00022737"/>
    </source>
</evidence>
<evidence type="ECO:0000256" key="9">
    <source>
        <dbReference type="ARBA" id="ARBA00023157"/>
    </source>
</evidence>
<dbReference type="Pfam" id="PF00014">
    <property type="entry name" value="Kunitz_BPTI"/>
    <property type="match status" value="3"/>
</dbReference>
<dbReference type="GO" id="GO:0005615">
    <property type="term" value="C:extracellular space"/>
    <property type="evidence" value="ECO:0007669"/>
    <property type="project" value="TreeGrafter"/>
</dbReference>
<dbReference type="InterPro" id="IPR020901">
    <property type="entry name" value="Prtase_inh_Kunz-CS"/>
</dbReference>
<proteinExistence type="predicted"/>
<comment type="subcellular location">
    <subcellularLocation>
        <location evidence="1 13">Secreted</location>
    </subcellularLocation>
</comment>
<dbReference type="InterPro" id="IPR008296">
    <property type="entry name" value="TFPI-like"/>
</dbReference>
<dbReference type="FunCoup" id="A0A7J8FU77">
    <property type="interactions" value="173"/>
</dbReference>
<dbReference type="SMART" id="SM00131">
    <property type="entry name" value="KU"/>
    <property type="match status" value="3"/>
</dbReference>
<keyword evidence="9" id="KW-1015">Disulfide bond</keyword>
<evidence type="ECO:0000256" key="4">
    <source>
        <dbReference type="ARBA" id="ARBA00022696"/>
    </source>
</evidence>
<feature type="domain" description="BPTI/Kunitz inhibitor" evidence="15">
    <location>
        <begin position="168"/>
        <end position="218"/>
    </location>
</feature>
<sequence length="256" mass="29186">MKKDQIFWASVCLLLGCASVPLRADPAEGEDDAEATVAEPVIPARTFCAYKADSGPCRAMLKRYYFNIQTQQCEEFVYGGCEGNENQFESLEECKKICTREKPSFCFLEEDVGICRGYFTRYFYNSQSKQCETFVYGGCFGNLNNFESLGECKATCDQDACYHSPYWCLTPADRGLCKANESRFYYNSNVGKCLTFNYSGCGGNENNFVSKRACLRACQKAFIKRIPREKLIKTKRKKKYSVIVGYHDDRNSTTMF</sequence>
<dbReference type="CDD" id="cd22613">
    <property type="entry name" value="Kunitz_TFPI1_1-like"/>
    <property type="match status" value="1"/>
</dbReference>
<evidence type="ECO:0000313" key="17">
    <source>
        <dbReference type="Proteomes" id="UP000550707"/>
    </source>
</evidence>
<evidence type="ECO:0000256" key="7">
    <source>
        <dbReference type="ARBA" id="ARBA00022900"/>
    </source>
</evidence>
<evidence type="ECO:0000256" key="11">
    <source>
        <dbReference type="ARBA" id="ARBA00057773"/>
    </source>
</evidence>
<dbReference type="GO" id="GO:0007596">
    <property type="term" value="P:blood coagulation"/>
    <property type="evidence" value="ECO:0007669"/>
    <property type="project" value="UniProtKB-UniRule"/>
</dbReference>
<keyword evidence="4 13" id="KW-0356">Hemostasis</keyword>
<dbReference type="InterPro" id="IPR050098">
    <property type="entry name" value="TFPI/VKTCI-like"/>
</dbReference>
<evidence type="ECO:0000256" key="13">
    <source>
        <dbReference type="PIRNR" id="PIRNR001620"/>
    </source>
</evidence>
<dbReference type="GO" id="GO:0004867">
    <property type="term" value="F:serine-type endopeptidase inhibitor activity"/>
    <property type="evidence" value="ECO:0007669"/>
    <property type="project" value="UniProtKB-UniRule"/>
</dbReference>
<gene>
    <name evidence="16" type="ORF">HJG59_018062</name>
</gene>
<dbReference type="EMBL" id="JACASF010000011">
    <property type="protein sequence ID" value="KAF6451277.1"/>
    <property type="molecule type" value="Genomic_DNA"/>
</dbReference>
<dbReference type="SUPFAM" id="SSF57362">
    <property type="entry name" value="BPTI-like"/>
    <property type="match status" value="3"/>
</dbReference>
<evidence type="ECO:0000256" key="3">
    <source>
        <dbReference type="ARBA" id="ARBA00022690"/>
    </source>
</evidence>
<keyword evidence="6" id="KW-0677">Repeat</keyword>
<keyword evidence="2" id="KW-0964">Secreted</keyword>
<evidence type="ECO:0000256" key="8">
    <source>
        <dbReference type="ARBA" id="ARBA00023084"/>
    </source>
</evidence>
<dbReference type="PROSITE" id="PS00280">
    <property type="entry name" value="BPTI_KUNITZ_1"/>
    <property type="match status" value="3"/>
</dbReference>
<dbReference type="CDD" id="cd22615">
    <property type="entry name" value="Kunitz_TFPI1_TFPI2_3-like"/>
    <property type="match status" value="1"/>
</dbReference>
<accession>A0A7J8FU77</accession>
<evidence type="ECO:0000256" key="14">
    <source>
        <dbReference type="PIRSR" id="PIRSR001620-1"/>
    </source>
</evidence>
<dbReference type="CDD" id="cd22614">
    <property type="entry name" value="Kunitz_TFPI1_2-like"/>
    <property type="match status" value="1"/>
</dbReference>
<name>A0A7J8FU77_MOLMO</name>
<dbReference type="PROSITE" id="PS51257">
    <property type="entry name" value="PROKAR_LIPOPROTEIN"/>
    <property type="match status" value="1"/>
</dbReference>
<evidence type="ECO:0000256" key="12">
    <source>
        <dbReference type="ARBA" id="ARBA00073658"/>
    </source>
</evidence>
<feature type="domain" description="BPTI/Kunitz inhibitor" evidence="15">
    <location>
        <begin position="48"/>
        <end position="98"/>
    </location>
</feature>
<dbReference type="PROSITE" id="PS50279">
    <property type="entry name" value="BPTI_KUNITZ_2"/>
    <property type="match status" value="3"/>
</dbReference>
<dbReference type="InterPro" id="IPR002223">
    <property type="entry name" value="Kunitz_BPTI"/>
</dbReference>
<keyword evidence="3 13" id="KW-0646">Protease inhibitor</keyword>